<name>A0ABU8MN93_9PSEU</name>
<dbReference type="Proteomes" id="UP001385809">
    <property type="component" value="Unassembled WGS sequence"/>
</dbReference>
<reference evidence="1 2" key="1">
    <citation type="submission" date="2024-03" db="EMBL/GenBank/DDBJ databases">
        <title>Actinomycetospora sp. OC33-EN08, a novel actinomycete isolated from wild orchid (Aerides multiflora).</title>
        <authorList>
            <person name="Suriyachadkun C."/>
        </authorList>
    </citation>
    <scope>NUCLEOTIDE SEQUENCE [LARGE SCALE GENOMIC DNA]</scope>
    <source>
        <strain evidence="1 2">OC33-EN08</strain>
    </source>
</reference>
<dbReference type="RefSeq" id="WP_337695023.1">
    <property type="nucleotide sequence ID" value="NZ_JBBEGN010000004.1"/>
</dbReference>
<evidence type="ECO:0000313" key="1">
    <source>
        <dbReference type="EMBL" id="MEJ2868439.1"/>
    </source>
</evidence>
<protein>
    <submittedName>
        <fullName evidence="1">Uncharacterized protein</fullName>
    </submittedName>
</protein>
<accession>A0ABU8MN93</accession>
<organism evidence="1 2">
    <name type="scientific">Actinomycetospora aurantiaca</name>
    <dbReference type="NCBI Taxonomy" id="3129233"/>
    <lineage>
        <taxon>Bacteria</taxon>
        <taxon>Bacillati</taxon>
        <taxon>Actinomycetota</taxon>
        <taxon>Actinomycetes</taxon>
        <taxon>Pseudonocardiales</taxon>
        <taxon>Pseudonocardiaceae</taxon>
        <taxon>Actinomycetospora</taxon>
    </lineage>
</organism>
<dbReference type="EMBL" id="JBBEGN010000004">
    <property type="protein sequence ID" value="MEJ2868439.1"/>
    <property type="molecule type" value="Genomic_DNA"/>
</dbReference>
<keyword evidence="2" id="KW-1185">Reference proteome</keyword>
<gene>
    <name evidence="1" type="ORF">WCD74_11740</name>
</gene>
<evidence type="ECO:0000313" key="2">
    <source>
        <dbReference type="Proteomes" id="UP001385809"/>
    </source>
</evidence>
<proteinExistence type="predicted"/>
<comment type="caution">
    <text evidence="1">The sequence shown here is derived from an EMBL/GenBank/DDBJ whole genome shotgun (WGS) entry which is preliminary data.</text>
</comment>
<sequence>MQLLPHLLAAGELGRPSVGDTLDVVPAIYAGTVHHDAVHHGVSGPDHWVVDEFGCVDARGELTTIRLDPDGGCTCRIEVLGAGGWLAPVNWAATQPPEGDGPVHLDGSLYLDPVLEPGTEHGDAVALCRRPFRLAAVRRYRRTLDVPVAPVPLSRFPAPVEVTEDAVYIADLVADRSFDAPEAASGAATTSGAEA</sequence>